<feature type="region of interest" description="Disordered" evidence="1">
    <location>
        <begin position="18"/>
        <end position="73"/>
    </location>
</feature>
<evidence type="ECO:0000256" key="1">
    <source>
        <dbReference type="SAM" id="MobiDB-lite"/>
    </source>
</evidence>
<sequence length="101" mass="11132">MPHQCNATRQCNATCQRNAPCQRNTPRQRAQDVTCGATPNEDMAASNGDATMPNEDAPPPNAGTRNHTPAPAVWKIKTSSIRKREITPLPAFERSHDQLRN</sequence>
<organism evidence="2 3">
    <name type="scientific">Hydnum rufescens UP504</name>
    <dbReference type="NCBI Taxonomy" id="1448309"/>
    <lineage>
        <taxon>Eukaryota</taxon>
        <taxon>Fungi</taxon>
        <taxon>Dikarya</taxon>
        <taxon>Basidiomycota</taxon>
        <taxon>Agaricomycotina</taxon>
        <taxon>Agaricomycetes</taxon>
        <taxon>Cantharellales</taxon>
        <taxon>Hydnaceae</taxon>
        <taxon>Hydnum</taxon>
    </lineage>
</organism>
<proteinExistence type="predicted"/>
<name>A0A9P6AE10_9AGAM</name>
<evidence type="ECO:0000313" key="2">
    <source>
        <dbReference type="EMBL" id="KAF9504004.1"/>
    </source>
</evidence>
<protein>
    <submittedName>
        <fullName evidence="2">Uncharacterized protein</fullName>
    </submittedName>
</protein>
<dbReference type="EMBL" id="MU129275">
    <property type="protein sequence ID" value="KAF9504004.1"/>
    <property type="molecule type" value="Genomic_DNA"/>
</dbReference>
<keyword evidence="3" id="KW-1185">Reference proteome</keyword>
<dbReference type="Proteomes" id="UP000886523">
    <property type="component" value="Unassembled WGS sequence"/>
</dbReference>
<feature type="compositionally biased region" description="Polar residues" evidence="1">
    <location>
        <begin position="18"/>
        <end position="28"/>
    </location>
</feature>
<dbReference type="AlphaFoldDB" id="A0A9P6AE10"/>
<comment type="caution">
    <text evidence="2">The sequence shown here is derived from an EMBL/GenBank/DDBJ whole genome shotgun (WGS) entry which is preliminary data.</text>
</comment>
<reference evidence="2" key="1">
    <citation type="journal article" date="2020" name="Nat. Commun.">
        <title>Large-scale genome sequencing of mycorrhizal fungi provides insights into the early evolution of symbiotic traits.</title>
        <authorList>
            <person name="Miyauchi S."/>
            <person name="Kiss E."/>
            <person name="Kuo A."/>
            <person name="Drula E."/>
            <person name="Kohler A."/>
            <person name="Sanchez-Garcia M."/>
            <person name="Morin E."/>
            <person name="Andreopoulos B."/>
            <person name="Barry K.W."/>
            <person name="Bonito G."/>
            <person name="Buee M."/>
            <person name="Carver A."/>
            <person name="Chen C."/>
            <person name="Cichocki N."/>
            <person name="Clum A."/>
            <person name="Culley D."/>
            <person name="Crous P.W."/>
            <person name="Fauchery L."/>
            <person name="Girlanda M."/>
            <person name="Hayes R.D."/>
            <person name="Keri Z."/>
            <person name="LaButti K."/>
            <person name="Lipzen A."/>
            <person name="Lombard V."/>
            <person name="Magnuson J."/>
            <person name="Maillard F."/>
            <person name="Murat C."/>
            <person name="Nolan M."/>
            <person name="Ohm R.A."/>
            <person name="Pangilinan J."/>
            <person name="Pereira M.F."/>
            <person name="Perotto S."/>
            <person name="Peter M."/>
            <person name="Pfister S."/>
            <person name="Riley R."/>
            <person name="Sitrit Y."/>
            <person name="Stielow J.B."/>
            <person name="Szollosi G."/>
            <person name="Zifcakova L."/>
            <person name="Stursova M."/>
            <person name="Spatafora J.W."/>
            <person name="Tedersoo L."/>
            <person name="Vaario L.M."/>
            <person name="Yamada A."/>
            <person name="Yan M."/>
            <person name="Wang P."/>
            <person name="Xu J."/>
            <person name="Bruns T."/>
            <person name="Baldrian P."/>
            <person name="Vilgalys R."/>
            <person name="Dunand C."/>
            <person name="Henrissat B."/>
            <person name="Grigoriev I.V."/>
            <person name="Hibbett D."/>
            <person name="Nagy L.G."/>
            <person name="Martin F.M."/>
        </authorList>
    </citation>
    <scope>NUCLEOTIDE SEQUENCE</scope>
    <source>
        <strain evidence="2">UP504</strain>
    </source>
</reference>
<accession>A0A9P6AE10</accession>
<gene>
    <name evidence="2" type="ORF">BS47DRAFT_1401851</name>
</gene>
<evidence type="ECO:0000313" key="3">
    <source>
        <dbReference type="Proteomes" id="UP000886523"/>
    </source>
</evidence>